<evidence type="ECO:0000313" key="3">
    <source>
        <dbReference type="Proteomes" id="UP000245119"/>
    </source>
</evidence>
<evidence type="ECO:0000313" key="2">
    <source>
        <dbReference type="EMBL" id="PVD26326.1"/>
    </source>
</evidence>
<dbReference type="EMBL" id="PZQS01000008">
    <property type="protein sequence ID" value="PVD26326.1"/>
    <property type="molecule type" value="Genomic_DNA"/>
</dbReference>
<feature type="region of interest" description="Disordered" evidence="1">
    <location>
        <begin position="41"/>
        <end position="75"/>
    </location>
</feature>
<comment type="caution">
    <text evidence="2">The sequence shown here is derived from an EMBL/GenBank/DDBJ whole genome shotgun (WGS) entry which is preliminary data.</text>
</comment>
<gene>
    <name evidence="2" type="ORF">C0Q70_13997</name>
</gene>
<sequence length="86" mass="9951">MESEVTCLAEVSCRRRESGSWSFHSGELFLEEDLSTILQMSLTQLERQQEEREKEEEKDNTQTRVPRSTTAGRRTKYAACRCSLSC</sequence>
<organism evidence="2 3">
    <name type="scientific">Pomacea canaliculata</name>
    <name type="common">Golden apple snail</name>
    <dbReference type="NCBI Taxonomy" id="400727"/>
    <lineage>
        <taxon>Eukaryota</taxon>
        <taxon>Metazoa</taxon>
        <taxon>Spiralia</taxon>
        <taxon>Lophotrochozoa</taxon>
        <taxon>Mollusca</taxon>
        <taxon>Gastropoda</taxon>
        <taxon>Caenogastropoda</taxon>
        <taxon>Architaenioglossa</taxon>
        <taxon>Ampullarioidea</taxon>
        <taxon>Ampullariidae</taxon>
        <taxon>Pomacea</taxon>
    </lineage>
</organism>
<proteinExistence type="predicted"/>
<evidence type="ECO:0000256" key="1">
    <source>
        <dbReference type="SAM" id="MobiDB-lite"/>
    </source>
</evidence>
<accession>A0A2T7NYU7</accession>
<name>A0A2T7NYU7_POMCA</name>
<dbReference type="Proteomes" id="UP000245119">
    <property type="component" value="Linkage Group LG8"/>
</dbReference>
<feature type="compositionally biased region" description="Polar residues" evidence="1">
    <location>
        <begin position="62"/>
        <end position="72"/>
    </location>
</feature>
<feature type="compositionally biased region" description="Basic and acidic residues" evidence="1">
    <location>
        <begin position="47"/>
        <end position="61"/>
    </location>
</feature>
<reference evidence="2 3" key="1">
    <citation type="submission" date="2018-04" db="EMBL/GenBank/DDBJ databases">
        <title>The genome of golden apple snail Pomacea canaliculata provides insight into stress tolerance and invasive adaptation.</title>
        <authorList>
            <person name="Liu C."/>
            <person name="Liu B."/>
            <person name="Ren Y."/>
            <person name="Zhang Y."/>
            <person name="Wang H."/>
            <person name="Li S."/>
            <person name="Jiang F."/>
            <person name="Yin L."/>
            <person name="Zhang G."/>
            <person name="Qian W."/>
            <person name="Fan W."/>
        </authorList>
    </citation>
    <scope>NUCLEOTIDE SEQUENCE [LARGE SCALE GENOMIC DNA]</scope>
    <source>
        <strain evidence="2">SZHN2017</strain>
        <tissue evidence="2">Muscle</tissue>
    </source>
</reference>
<keyword evidence="3" id="KW-1185">Reference proteome</keyword>
<dbReference type="AlphaFoldDB" id="A0A2T7NYU7"/>
<protein>
    <submittedName>
        <fullName evidence="2">Uncharacterized protein</fullName>
    </submittedName>
</protein>